<evidence type="ECO:0000313" key="2">
    <source>
        <dbReference type="Proteomes" id="UP001527925"/>
    </source>
</evidence>
<evidence type="ECO:0000313" key="1">
    <source>
        <dbReference type="EMBL" id="KAL2915790.1"/>
    </source>
</evidence>
<dbReference type="EMBL" id="JADGIZ020000021">
    <property type="protein sequence ID" value="KAL2915790.1"/>
    <property type="molecule type" value="Genomic_DNA"/>
</dbReference>
<sequence>MPAQQHPLFAPAPPAMHMLDPQALAFHYGSQPAVFVPPQQLQLQQPHHPHAFAGFADQGFALDHAAAAAASQPFLHPHQFALHHHHQPQLFQPLPNYHPNHLHQLAAPVYGHALYN</sequence>
<organism evidence="1 2">
    <name type="scientific">Polyrhizophydium stewartii</name>
    <dbReference type="NCBI Taxonomy" id="2732419"/>
    <lineage>
        <taxon>Eukaryota</taxon>
        <taxon>Fungi</taxon>
        <taxon>Fungi incertae sedis</taxon>
        <taxon>Chytridiomycota</taxon>
        <taxon>Chytridiomycota incertae sedis</taxon>
        <taxon>Chytridiomycetes</taxon>
        <taxon>Rhizophydiales</taxon>
        <taxon>Rhizophydiales incertae sedis</taxon>
        <taxon>Polyrhizophydium</taxon>
    </lineage>
</organism>
<protein>
    <submittedName>
        <fullName evidence="1">Uncharacterized protein</fullName>
    </submittedName>
</protein>
<gene>
    <name evidence="1" type="ORF">HK105_204737</name>
</gene>
<dbReference type="Proteomes" id="UP001527925">
    <property type="component" value="Unassembled WGS sequence"/>
</dbReference>
<keyword evidence="2" id="KW-1185">Reference proteome</keyword>
<comment type="caution">
    <text evidence="1">The sequence shown here is derived from an EMBL/GenBank/DDBJ whole genome shotgun (WGS) entry which is preliminary data.</text>
</comment>
<accession>A0ABR4N8E3</accession>
<reference evidence="1 2" key="1">
    <citation type="submission" date="2023-09" db="EMBL/GenBank/DDBJ databases">
        <title>Pangenome analysis of Batrachochytrium dendrobatidis and related Chytrids.</title>
        <authorList>
            <person name="Yacoub M.N."/>
            <person name="Stajich J.E."/>
            <person name="James T.Y."/>
        </authorList>
    </citation>
    <scope>NUCLEOTIDE SEQUENCE [LARGE SCALE GENOMIC DNA]</scope>
    <source>
        <strain evidence="1 2">JEL0888</strain>
    </source>
</reference>
<proteinExistence type="predicted"/>
<name>A0ABR4N8E3_9FUNG</name>